<reference evidence="3 4" key="1">
    <citation type="submission" date="2021-11" db="EMBL/GenBank/DDBJ databases">
        <title>Black yeast isolated from Biological Soil Crust.</title>
        <authorList>
            <person name="Kurbessoian T."/>
        </authorList>
    </citation>
    <scope>NUCLEOTIDE SEQUENCE [LARGE SCALE GENOMIC DNA]</scope>
    <source>
        <strain evidence="3 4">CCFEE 5522</strain>
    </source>
</reference>
<dbReference type="Proteomes" id="UP001324427">
    <property type="component" value="Unassembled WGS sequence"/>
</dbReference>
<feature type="transmembrane region" description="Helical" evidence="1">
    <location>
        <begin position="101"/>
        <end position="125"/>
    </location>
</feature>
<keyword evidence="1" id="KW-0812">Transmembrane</keyword>
<keyword evidence="2" id="KW-0732">Signal</keyword>
<dbReference type="EMBL" id="JAVFHQ010000001">
    <property type="protein sequence ID" value="KAK4550715.1"/>
    <property type="molecule type" value="Genomic_DNA"/>
</dbReference>
<feature type="signal peptide" evidence="2">
    <location>
        <begin position="1"/>
        <end position="16"/>
    </location>
</feature>
<evidence type="ECO:0000256" key="2">
    <source>
        <dbReference type="SAM" id="SignalP"/>
    </source>
</evidence>
<accession>A0AAV9JYM8</accession>
<comment type="caution">
    <text evidence="3">The sequence shown here is derived from an EMBL/GenBank/DDBJ whole genome shotgun (WGS) entry which is preliminary data.</text>
</comment>
<proteinExistence type="predicted"/>
<keyword evidence="1" id="KW-0472">Membrane</keyword>
<evidence type="ECO:0000256" key="1">
    <source>
        <dbReference type="SAM" id="Phobius"/>
    </source>
</evidence>
<evidence type="ECO:0000313" key="3">
    <source>
        <dbReference type="EMBL" id="KAK4550715.1"/>
    </source>
</evidence>
<name>A0AAV9JYM8_9PEZI</name>
<feature type="transmembrane region" description="Helical" evidence="1">
    <location>
        <begin position="56"/>
        <end position="81"/>
    </location>
</feature>
<sequence>MVILTFCLASLPFAIARIAMSHDGTLAIWDLPGPCASMVFATGAIFAFVRHTLHPTYSLCIAIFLVLGWVAVLLFSCWQIRNYDNGNNDGEYQQYRYAPTGVLVIKSLCYAVVTATYLVYVGFAAKAIHDLRQRRRQGVLELDDGMGLELVPKKATHA</sequence>
<evidence type="ECO:0000313" key="4">
    <source>
        <dbReference type="Proteomes" id="UP001324427"/>
    </source>
</evidence>
<organism evidence="3 4">
    <name type="scientific">Oleoguttula mirabilis</name>
    <dbReference type="NCBI Taxonomy" id="1507867"/>
    <lineage>
        <taxon>Eukaryota</taxon>
        <taxon>Fungi</taxon>
        <taxon>Dikarya</taxon>
        <taxon>Ascomycota</taxon>
        <taxon>Pezizomycotina</taxon>
        <taxon>Dothideomycetes</taxon>
        <taxon>Dothideomycetidae</taxon>
        <taxon>Mycosphaerellales</taxon>
        <taxon>Teratosphaeriaceae</taxon>
        <taxon>Oleoguttula</taxon>
    </lineage>
</organism>
<keyword evidence="4" id="KW-1185">Reference proteome</keyword>
<protein>
    <submittedName>
        <fullName evidence="3">Uncharacterized protein</fullName>
    </submittedName>
</protein>
<feature type="chain" id="PRO_5043855178" evidence="2">
    <location>
        <begin position="17"/>
        <end position="158"/>
    </location>
</feature>
<gene>
    <name evidence="3" type="ORF">LTR36_000294</name>
</gene>
<dbReference type="AlphaFoldDB" id="A0AAV9JYM8"/>
<keyword evidence="1" id="KW-1133">Transmembrane helix</keyword>
<feature type="transmembrane region" description="Helical" evidence="1">
    <location>
        <begin position="31"/>
        <end position="49"/>
    </location>
</feature>